<comment type="caution">
    <text evidence="1">The sequence shown here is derived from an EMBL/GenBank/DDBJ whole genome shotgun (WGS) entry which is preliminary data.</text>
</comment>
<dbReference type="EMBL" id="JAGIYQ010000011">
    <property type="protein sequence ID" value="MBP0726505.1"/>
    <property type="molecule type" value="Genomic_DNA"/>
</dbReference>
<gene>
    <name evidence="1" type="ORF">J5Y03_15195</name>
</gene>
<dbReference type="SUPFAM" id="SSF160515">
    <property type="entry name" value="YueI-like"/>
    <property type="match status" value="1"/>
</dbReference>
<dbReference type="Gene3D" id="3.30.1330.30">
    <property type="match status" value="1"/>
</dbReference>
<proteinExistence type="predicted"/>
<dbReference type="Pfam" id="PF07997">
    <property type="entry name" value="DUF1694"/>
    <property type="match status" value="1"/>
</dbReference>
<dbReference type="InterPro" id="IPR029064">
    <property type="entry name" value="Ribosomal_eL30-like_sf"/>
</dbReference>
<protein>
    <submittedName>
        <fullName evidence="1">YueI family protein</fullName>
    </submittedName>
</protein>
<dbReference type="RefSeq" id="WP_209406848.1">
    <property type="nucleotide sequence ID" value="NZ_JAGIYQ010000011.1"/>
</dbReference>
<name>A0A940NL81_9BACI</name>
<reference evidence="1" key="1">
    <citation type="submission" date="2021-04" db="EMBL/GenBank/DDBJ databases">
        <title>Genome seq and assembly of Bacillus sp.</title>
        <authorList>
            <person name="Chhetri G."/>
        </authorList>
    </citation>
    <scope>NUCLEOTIDE SEQUENCE</scope>
    <source>
        <strain evidence="1">RG28</strain>
    </source>
</reference>
<accession>A0A940NL81</accession>
<dbReference type="PIRSF" id="PIRSF034303">
    <property type="entry name" value="DUF1694"/>
    <property type="match status" value="1"/>
</dbReference>
<evidence type="ECO:0000313" key="2">
    <source>
        <dbReference type="Proteomes" id="UP000682134"/>
    </source>
</evidence>
<dbReference type="AlphaFoldDB" id="A0A940NL81"/>
<dbReference type="InterPro" id="IPR012543">
    <property type="entry name" value="DUF1694"/>
</dbReference>
<organism evidence="1 2">
    <name type="scientific">Gottfriedia endophytica</name>
    <dbReference type="NCBI Taxonomy" id="2820819"/>
    <lineage>
        <taxon>Bacteria</taxon>
        <taxon>Bacillati</taxon>
        <taxon>Bacillota</taxon>
        <taxon>Bacilli</taxon>
        <taxon>Bacillales</taxon>
        <taxon>Bacillaceae</taxon>
        <taxon>Gottfriedia</taxon>
    </lineage>
</organism>
<evidence type="ECO:0000313" key="1">
    <source>
        <dbReference type="EMBL" id="MBP0726505.1"/>
    </source>
</evidence>
<sequence>MAGNNNVDDYIKKGIYGEKQIKVEERNVYLGTIRERIELALTGSQVMKNEIYKEFEKSLSLKGITVLLNGSLPYSALSKYIKLANMKNIPFSLVNNLPTPTPIGLVLTYQYAVDKPEIFVKDDVFNNTVF</sequence>
<keyword evidence="2" id="KW-1185">Reference proteome</keyword>
<dbReference type="Proteomes" id="UP000682134">
    <property type="component" value="Unassembled WGS sequence"/>
</dbReference>